<organism evidence="4">
    <name type="scientific">Petromyces alliaceus</name>
    <name type="common">Aspergillus alliaceus</name>
    <dbReference type="NCBI Taxonomy" id="209559"/>
    <lineage>
        <taxon>Eukaryota</taxon>
        <taxon>Fungi</taxon>
        <taxon>Dikarya</taxon>
        <taxon>Ascomycota</taxon>
        <taxon>Pezizomycotina</taxon>
        <taxon>Eurotiomycetes</taxon>
        <taxon>Eurotiomycetidae</taxon>
        <taxon>Eurotiales</taxon>
        <taxon>Aspergillaceae</taxon>
        <taxon>Aspergillus</taxon>
        <taxon>Aspergillus subgen. Circumdati</taxon>
    </lineage>
</organism>
<feature type="compositionally biased region" description="Polar residues" evidence="2">
    <location>
        <begin position="480"/>
        <end position="489"/>
    </location>
</feature>
<feature type="compositionally biased region" description="Basic and acidic residues" evidence="2">
    <location>
        <begin position="97"/>
        <end position="112"/>
    </location>
</feature>
<dbReference type="CDD" id="cd06257">
    <property type="entry name" value="DnaJ"/>
    <property type="match status" value="1"/>
</dbReference>
<dbReference type="PANTHER" id="PTHR44145">
    <property type="entry name" value="DNAJ HOMOLOG SUBFAMILY A MEMBER 3, MITOCHONDRIAL"/>
    <property type="match status" value="1"/>
</dbReference>
<dbReference type="InterPro" id="IPR001623">
    <property type="entry name" value="DnaJ_domain"/>
</dbReference>
<evidence type="ECO:0000313" key="4">
    <source>
        <dbReference type="EMBL" id="KAE8391289.1"/>
    </source>
</evidence>
<feature type="compositionally biased region" description="Basic and acidic residues" evidence="2">
    <location>
        <begin position="173"/>
        <end position="191"/>
    </location>
</feature>
<dbReference type="PANTHER" id="PTHR44145:SF3">
    <property type="entry name" value="DNAJ HOMOLOG SUBFAMILY A MEMBER 3, MITOCHONDRIAL"/>
    <property type="match status" value="1"/>
</dbReference>
<dbReference type="InterPro" id="IPR036869">
    <property type="entry name" value="J_dom_sf"/>
</dbReference>
<proteinExistence type="predicted"/>
<feature type="compositionally biased region" description="Low complexity" evidence="2">
    <location>
        <begin position="345"/>
        <end position="367"/>
    </location>
</feature>
<gene>
    <name evidence="4" type="ORF">BDV23DRAFT_70437</name>
</gene>
<feature type="compositionally biased region" description="Basic and acidic residues" evidence="2">
    <location>
        <begin position="515"/>
        <end position="526"/>
    </location>
</feature>
<dbReference type="Proteomes" id="UP000326877">
    <property type="component" value="Unassembled WGS sequence"/>
</dbReference>
<protein>
    <recommendedName>
        <fullName evidence="3">J domain-containing protein</fullName>
    </recommendedName>
</protein>
<dbReference type="PROSITE" id="PS00636">
    <property type="entry name" value="DNAJ_1"/>
    <property type="match status" value="1"/>
</dbReference>
<evidence type="ECO:0000259" key="3">
    <source>
        <dbReference type="PROSITE" id="PS50076"/>
    </source>
</evidence>
<dbReference type="PROSITE" id="PS50076">
    <property type="entry name" value="DNAJ_2"/>
    <property type="match status" value="1"/>
</dbReference>
<feature type="domain" description="J" evidence="3">
    <location>
        <begin position="8"/>
        <end position="72"/>
    </location>
</feature>
<reference evidence="4" key="1">
    <citation type="submission" date="2019-04" db="EMBL/GenBank/DDBJ databases">
        <title>Friends and foes A comparative genomics studyof 23 Aspergillus species from section Flavi.</title>
        <authorList>
            <consortium name="DOE Joint Genome Institute"/>
            <person name="Kjaerbolling I."/>
            <person name="Vesth T."/>
            <person name="Frisvad J.C."/>
            <person name="Nybo J.L."/>
            <person name="Theobald S."/>
            <person name="Kildgaard S."/>
            <person name="Isbrandt T."/>
            <person name="Kuo A."/>
            <person name="Sato A."/>
            <person name="Lyhne E.K."/>
            <person name="Kogle M.E."/>
            <person name="Wiebenga A."/>
            <person name="Kun R.S."/>
            <person name="Lubbers R.J."/>
            <person name="Makela M.R."/>
            <person name="Barry K."/>
            <person name="Chovatia M."/>
            <person name="Clum A."/>
            <person name="Daum C."/>
            <person name="Haridas S."/>
            <person name="He G."/>
            <person name="LaButti K."/>
            <person name="Lipzen A."/>
            <person name="Mondo S."/>
            <person name="Riley R."/>
            <person name="Salamov A."/>
            <person name="Simmons B.A."/>
            <person name="Magnuson J.K."/>
            <person name="Henrissat B."/>
            <person name="Mortensen U.H."/>
            <person name="Larsen T.O."/>
            <person name="Devries R.P."/>
            <person name="Grigoriev I.V."/>
            <person name="Machida M."/>
            <person name="Baker S.E."/>
            <person name="Andersen M.R."/>
        </authorList>
    </citation>
    <scope>NUCLEOTIDE SEQUENCE [LARGE SCALE GENOMIC DNA]</scope>
    <source>
        <strain evidence="4">IBT 14317</strain>
    </source>
</reference>
<keyword evidence="1" id="KW-0143">Chaperone</keyword>
<dbReference type="AlphaFoldDB" id="A0A5N7CBJ2"/>
<dbReference type="Gene3D" id="1.10.287.110">
    <property type="entry name" value="DnaJ domain"/>
    <property type="match status" value="1"/>
</dbReference>
<dbReference type="SMART" id="SM00271">
    <property type="entry name" value="DnaJ"/>
    <property type="match status" value="1"/>
</dbReference>
<dbReference type="Pfam" id="PF00226">
    <property type="entry name" value="DnaJ"/>
    <property type="match status" value="1"/>
</dbReference>
<evidence type="ECO:0000256" key="2">
    <source>
        <dbReference type="SAM" id="MobiDB-lite"/>
    </source>
</evidence>
<dbReference type="PRINTS" id="PR00625">
    <property type="entry name" value="JDOMAIN"/>
</dbReference>
<accession>A0A5N7CBJ2</accession>
<feature type="compositionally biased region" description="Basic and acidic residues" evidence="2">
    <location>
        <begin position="120"/>
        <end position="136"/>
    </location>
</feature>
<feature type="compositionally biased region" description="Basic and acidic residues" evidence="2">
    <location>
        <begin position="490"/>
        <end position="501"/>
    </location>
</feature>
<dbReference type="OrthoDB" id="10250354at2759"/>
<dbReference type="EMBL" id="ML735246">
    <property type="protein sequence ID" value="KAE8391289.1"/>
    <property type="molecule type" value="Genomic_DNA"/>
</dbReference>
<feature type="compositionally biased region" description="Basic and acidic residues" evidence="2">
    <location>
        <begin position="308"/>
        <end position="336"/>
    </location>
</feature>
<name>A0A5N7CBJ2_PETAA</name>
<sequence>MSSTLDFDPYAVLGVPKDATLADIKTARRKLALKYHPDKLKDKSVGDEFQCVQRAFELLSDETERTKYDQKVRIQELRREMAATAGGSASYAQRGSTVREYRDGRIYEERSPADMYEDIPYAKEPRSTSRKNDEFGGMRQRTRASEEKKKTKSVPLSTPRSTKDTARSGSRTTHTDRDKYRTKERRREAYDKLYSSYGGEASDSSTESVWVRVKRPTTRRESSSRKSKPTESSRRHERRYEDDYSDGWDKHEKLHSTAESYIRRSKGTIPAERDPKPRSSRSPLGYQGYESADPESSSSRRVGRSRRSKESVRPDTSRHGSYEDLESYEHQSRSYDSKIPPMPMAATSSGMKSSSSARPSLQPSRSATASYSRSKREGSSRSDPVLLGMVYSDPPPRSTKVRGAEKPDSGYSSPGTPEMVPGESPPKTRYKVFHDPIVDDPETILVEPSIPSHSHPSPRHSRTYLPPQERSTRAPPKPVRSSTYAYTPESSKRYEQVRPEAARQSSSRLFGEVDYSSRPKEKDIRYAREIGPDQIKYSSRHHYDNYHIPVGRRQSTYS</sequence>
<evidence type="ECO:0000256" key="1">
    <source>
        <dbReference type="ARBA" id="ARBA00023186"/>
    </source>
</evidence>
<feature type="region of interest" description="Disordered" evidence="2">
    <location>
        <begin position="82"/>
        <end position="526"/>
    </location>
</feature>
<dbReference type="InterPro" id="IPR018253">
    <property type="entry name" value="DnaJ_domain_CS"/>
</dbReference>
<feature type="compositionally biased region" description="Basic and acidic residues" evidence="2">
    <location>
        <begin position="218"/>
        <end position="256"/>
    </location>
</feature>
<dbReference type="InterPro" id="IPR051938">
    <property type="entry name" value="Apopto_cytoskel_mod"/>
</dbReference>
<dbReference type="SUPFAM" id="SSF46565">
    <property type="entry name" value="Chaperone J-domain"/>
    <property type="match status" value="1"/>
</dbReference>